<protein>
    <submittedName>
        <fullName evidence="2">Uncharacterized protein</fullName>
    </submittedName>
</protein>
<dbReference type="Proteomes" id="UP000288805">
    <property type="component" value="Unassembled WGS sequence"/>
</dbReference>
<name>A0A438EDN3_VITVI</name>
<sequence>MVIVGHITTYSHIPEAPTLPLHSPPTNGRSNPTQRGSGTGDKRLKYAFDAGFLSGAHPPDTPVTVDSDNRDSTIPLGSTSESCDSADESKRLADLAASFRVFSESLARMELAEMEMLKAREAFRLEAEKRRLESEAEMTQMLLQTQLQIASLVSRSPSRKRKRGEEDDPSISEREGGLLLSLLQCNLLL</sequence>
<comment type="caution">
    <text evidence="2">The sequence shown here is derived from an EMBL/GenBank/DDBJ whole genome shotgun (WGS) entry which is preliminary data.</text>
</comment>
<organism evidence="2 3">
    <name type="scientific">Vitis vinifera</name>
    <name type="common">Grape</name>
    <dbReference type="NCBI Taxonomy" id="29760"/>
    <lineage>
        <taxon>Eukaryota</taxon>
        <taxon>Viridiplantae</taxon>
        <taxon>Streptophyta</taxon>
        <taxon>Embryophyta</taxon>
        <taxon>Tracheophyta</taxon>
        <taxon>Spermatophyta</taxon>
        <taxon>Magnoliopsida</taxon>
        <taxon>eudicotyledons</taxon>
        <taxon>Gunneridae</taxon>
        <taxon>Pentapetalae</taxon>
        <taxon>rosids</taxon>
        <taxon>Vitales</taxon>
        <taxon>Vitaceae</taxon>
        <taxon>Viteae</taxon>
        <taxon>Vitis</taxon>
    </lineage>
</organism>
<proteinExistence type="predicted"/>
<feature type="region of interest" description="Disordered" evidence="1">
    <location>
        <begin position="14"/>
        <end position="41"/>
    </location>
</feature>
<feature type="region of interest" description="Disordered" evidence="1">
    <location>
        <begin position="54"/>
        <end position="87"/>
    </location>
</feature>
<reference evidence="2 3" key="1">
    <citation type="journal article" date="2018" name="PLoS Genet.">
        <title>Population sequencing reveals clonal diversity and ancestral inbreeding in the grapevine cultivar Chardonnay.</title>
        <authorList>
            <person name="Roach M.J."/>
            <person name="Johnson D.L."/>
            <person name="Bohlmann J."/>
            <person name="van Vuuren H.J."/>
            <person name="Jones S.J."/>
            <person name="Pretorius I.S."/>
            <person name="Schmidt S.A."/>
            <person name="Borneman A.R."/>
        </authorList>
    </citation>
    <scope>NUCLEOTIDE SEQUENCE [LARGE SCALE GENOMIC DNA]</scope>
    <source>
        <strain evidence="3">cv. Chardonnay</strain>
        <tissue evidence="2">Leaf</tissue>
    </source>
</reference>
<dbReference type="AlphaFoldDB" id="A0A438EDN3"/>
<accession>A0A438EDN3</accession>
<gene>
    <name evidence="2" type="primary">VvCHDh000544_1</name>
    <name evidence="2" type="ORF">CK203_068525</name>
</gene>
<evidence type="ECO:0000313" key="2">
    <source>
        <dbReference type="EMBL" id="RVW45941.1"/>
    </source>
</evidence>
<dbReference type="EMBL" id="QGNW01001308">
    <property type="protein sequence ID" value="RVW45941.1"/>
    <property type="molecule type" value="Genomic_DNA"/>
</dbReference>
<evidence type="ECO:0000256" key="1">
    <source>
        <dbReference type="SAM" id="MobiDB-lite"/>
    </source>
</evidence>
<feature type="compositionally biased region" description="Polar residues" evidence="1">
    <location>
        <begin position="24"/>
        <end position="36"/>
    </location>
</feature>
<evidence type="ECO:0000313" key="3">
    <source>
        <dbReference type="Proteomes" id="UP000288805"/>
    </source>
</evidence>